<dbReference type="WBParaSite" id="HPLM_0001263901-mRNA-1">
    <property type="protein sequence ID" value="HPLM_0001263901-mRNA-1"/>
    <property type="gene ID" value="HPLM_0001263901"/>
</dbReference>
<dbReference type="OrthoDB" id="5869223at2759"/>
<proteinExistence type="predicted"/>
<name>A0A0N4WN12_HAEPC</name>
<dbReference type="AlphaFoldDB" id="A0A0N4WN12"/>
<gene>
    <name evidence="2" type="ORF">HPLM_LOCUS12626</name>
</gene>
<evidence type="ECO:0000256" key="1">
    <source>
        <dbReference type="SAM" id="Phobius"/>
    </source>
</evidence>
<reference evidence="2 3" key="2">
    <citation type="submission" date="2018-11" db="EMBL/GenBank/DDBJ databases">
        <authorList>
            <consortium name="Pathogen Informatics"/>
        </authorList>
    </citation>
    <scope>NUCLEOTIDE SEQUENCE [LARGE SCALE GENOMIC DNA]</scope>
    <source>
        <strain evidence="2 3">MHpl1</strain>
    </source>
</reference>
<keyword evidence="1" id="KW-0472">Membrane</keyword>
<evidence type="ECO:0000313" key="4">
    <source>
        <dbReference type="WBParaSite" id="HPLM_0001263901-mRNA-1"/>
    </source>
</evidence>
<reference evidence="4" key="1">
    <citation type="submission" date="2017-02" db="UniProtKB">
        <authorList>
            <consortium name="WormBaseParasite"/>
        </authorList>
    </citation>
    <scope>IDENTIFICATION</scope>
</reference>
<dbReference type="EMBL" id="UZAF01017923">
    <property type="protein sequence ID" value="VDO46211.1"/>
    <property type="molecule type" value="Genomic_DNA"/>
</dbReference>
<keyword evidence="1" id="KW-1133">Transmembrane helix</keyword>
<dbReference type="Proteomes" id="UP000268014">
    <property type="component" value="Unassembled WGS sequence"/>
</dbReference>
<evidence type="ECO:0000313" key="3">
    <source>
        <dbReference type="Proteomes" id="UP000268014"/>
    </source>
</evidence>
<evidence type="ECO:0000313" key="2">
    <source>
        <dbReference type="EMBL" id="VDO46211.1"/>
    </source>
</evidence>
<organism evidence="4">
    <name type="scientific">Haemonchus placei</name>
    <name type="common">Barber's pole worm</name>
    <dbReference type="NCBI Taxonomy" id="6290"/>
    <lineage>
        <taxon>Eukaryota</taxon>
        <taxon>Metazoa</taxon>
        <taxon>Ecdysozoa</taxon>
        <taxon>Nematoda</taxon>
        <taxon>Chromadorea</taxon>
        <taxon>Rhabditida</taxon>
        <taxon>Rhabditina</taxon>
        <taxon>Rhabditomorpha</taxon>
        <taxon>Strongyloidea</taxon>
        <taxon>Trichostrongylidae</taxon>
        <taxon>Haemonchus</taxon>
    </lineage>
</organism>
<accession>A0A0N4WN12</accession>
<sequence length="171" mass="18958">MDDDLIDVLIVLGVLGLGLIGLLILLAINVKRVRNYLLCCRKEKDVPIKPKRATIKVVRKANTITVEEARSKASRTPAARIFSSPLPRPEQLPSPMKAKELIYIVPRTPTYRAFDNLSSLLPEGTFYLGLIRKEYKAEIAASTSPAYMSSSTTSSYLPSQIPPLTKRRCSA</sequence>
<dbReference type="OMA" id="QLPSPMK"/>
<keyword evidence="1" id="KW-0812">Transmembrane</keyword>
<keyword evidence="3" id="KW-1185">Reference proteome</keyword>
<feature type="transmembrane region" description="Helical" evidence="1">
    <location>
        <begin position="6"/>
        <end position="28"/>
    </location>
</feature>
<protein>
    <submittedName>
        <fullName evidence="4">DUF4808 domain-containing protein</fullName>
    </submittedName>
</protein>